<evidence type="ECO:0000313" key="3">
    <source>
        <dbReference type="Proteomes" id="UP000521199"/>
    </source>
</evidence>
<keyword evidence="1" id="KW-0732">Signal</keyword>
<evidence type="ECO:0008006" key="4">
    <source>
        <dbReference type="Google" id="ProtNLM"/>
    </source>
</evidence>
<dbReference type="AlphaFoldDB" id="A0A7W8D6H9"/>
<feature type="chain" id="PRO_5031532235" description="Lipoprotein SmpA/OmlA domain-containing protein" evidence="1">
    <location>
        <begin position="23"/>
        <end position="114"/>
    </location>
</feature>
<keyword evidence="3" id="KW-1185">Reference proteome</keyword>
<dbReference type="Proteomes" id="UP000521199">
    <property type="component" value="Unassembled WGS sequence"/>
</dbReference>
<reference evidence="2 3" key="1">
    <citation type="submission" date="2020-08" db="EMBL/GenBank/DDBJ databases">
        <title>Genomic Encyclopedia of Type Strains, Phase IV (KMG-IV): sequencing the most valuable type-strain genomes for metagenomic binning, comparative biology and taxonomic classification.</title>
        <authorList>
            <person name="Goeker M."/>
        </authorList>
    </citation>
    <scope>NUCLEOTIDE SEQUENCE [LARGE SCALE GENOMIC DNA]</scope>
    <source>
        <strain evidence="2 3">DSM 24163</strain>
    </source>
</reference>
<name>A0A7W8D6H9_9GAMM</name>
<protein>
    <recommendedName>
        <fullName evidence="4">Lipoprotein SmpA/OmlA domain-containing protein</fullName>
    </recommendedName>
</protein>
<proteinExistence type="predicted"/>
<comment type="caution">
    <text evidence="2">The sequence shown here is derived from an EMBL/GenBank/DDBJ whole genome shotgun (WGS) entry which is preliminary data.</text>
</comment>
<evidence type="ECO:0000313" key="2">
    <source>
        <dbReference type="EMBL" id="MBB5208437.1"/>
    </source>
</evidence>
<dbReference type="RefSeq" id="WP_183960966.1">
    <property type="nucleotide sequence ID" value="NZ_JACHHP010000003.1"/>
</dbReference>
<accession>A0A7W8D6H9</accession>
<feature type="signal peptide" evidence="1">
    <location>
        <begin position="1"/>
        <end position="22"/>
    </location>
</feature>
<gene>
    <name evidence="2" type="ORF">HNQ52_001979</name>
</gene>
<organism evidence="2 3">
    <name type="scientific">Chiayiivirga flava</name>
    <dbReference type="NCBI Taxonomy" id="659595"/>
    <lineage>
        <taxon>Bacteria</taxon>
        <taxon>Pseudomonadati</taxon>
        <taxon>Pseudomonadota</taxon>
        <taxon>Gammaproteobacteria</taxon>
        <taxon>Lysobacterales</taxon>
        <taxon>Lysobacteraceae</taxon>
        <taxon>Chiayiivirga</taxon>
    </lineage>
</organism>
<dbReference type="EMBL" id="JACHHP010000003">
    <property type="protein sequence ID" value="MBB5208437.1"/>
    <property type="molecule type" value="Genomic_DNA"/>
</dbReference>
<sequence length="114" mass="12901">MHRTSRLALAATLLATSSFAFAQREVEGDTLLVDRVEQARSLDMPARGISMQQVESRWGAPMQRLDPRGGQKPQWPVINRWVYPEFTVYFEHSHVVDVVARKASATEIAPKPVR</sequence>
<evidence type="ECO:0000256" key="1">
    <source>
        <dbReference type="SAM" id="SignalP"/>
    </source>
</evidence>